<dbReference type="CDD" id="cd06563">
    <property type="entry name" value="GH20_chitobiase-like"/>
    <property type="match status" value="1"/>
</dbReference>
<feature type="domain" description="Glycoside hydrolase family 20 catalytic" evidence="9">
    <location>
        <begin position="252"/>
        <end position="599"/>
    </location>
</feature>
<evidence type="ECO:0000259" key="9">
    <source>
        <dbReference type="Pfam" id="PF00728"/>
    </source>
</evidence>
<evidence type="ECO:0000313" key="13">
    <source>
        <dbReference type="Proteomes" id="UP001320154"/>
    </source>
</evidence>
<reference evidence="12 13" key="2">
    <citation type="journal article" date="2021" name="Front. Microbiol.">
        <title>Aerobic Denitrification and Heterotrophic Sulfur Oxidation in the Genus Halomonas Revealed by Six Novel Species Characterizations and Genome-Based Analysis.</title>
        <authorList>
            <person name="Wang L."/>
            <person name="Shao Z."/>
        </authorList>
    </citation>
    <scope>NUCLEOTIDE SEQUENCE</scope>
    <source>
        <strain evidence="11 13">MCCC 1A05748</strain>
        <strain evidence="12">MCCC 1A05776</strain>
    </source>
</reference>
<dbReference type="GO" id="GO:0005975">
    <property type="term" value="P:carbohydrate metabolic process"/>
    <property type="evidence" value="ECO:0007669"/>
    <property type="project" value="InterPro"/>
</dbReference>
<dbReference type="InterPro" id="IPR017853">
    <property type="entry name" value="GH"/>
</dbReference>
<dbReference type="PANTHER" id="PTHR22600:SF57">
    <property type="entry name" value="BETA-N-ACETYLHEXOSAMINIDASE"/>
    <property type="match status" value="1"/>
</dbReference>
<feature type="domain" description="Beta-hexosaminidase bacterial type N-terminal" evidence="10">
    <location>
        <begin position="126"/>
        <end position="248"/>
    </location>
</feature>
<dbReference type="Pfam" id="PF00728">
    <property type="entry name" value="Glyco_hydro_20"/>
    <property type="match status" value="1"/>
</dbReference>
<dbReference type="PRINTS" id="PR00738">
    <property type="entry name" value="GLHYDRLASE20"/>
</dbReference>
<dbReference type="GO" id="GO:0030203">
    <property type="term" value="P:glycosaminoglycan metabolic process"/>
    <property type="evidence" value="ECO:0007669"/>
    <property type="project" value="TreeGrafter"/>
</dbReference>
<evidence type="ECO:0000256" key="7">
    <source>
        <dbReference type="ARBA" id="ARBA00033000"/>
    </source>
</evidence>
<dbReference type="Proteomes" id="UP001320178">
    <property type="component" value="Unassembled WGS sequence"/>
</dbReference>
<keyword evidence="13" id="KW-1185">Reference proteome</keyword>
<dbReference type="GO" id="GO:0016020">
    <property type="term" value="C:membrane"/>
    <property type="evidence" value="ECO:0007669"/>
    <property type="project" value="TreeGrafter"/>
</dbReference>
<dbReference type="SUPFAM" id="SSF55545">
    <property type="entry name" value="beta-N-acetylhexosaminidase-like domain"/>
    <property type="match status" value="1"/>
</dbReference>
<evidence type="ECO:0000256" key="8">
    <source>
        <dbReference type="PIRSR" id="PIRSR625705-1"/>
    </source>
</evidence>
<proteinExistence type="inferred from homology"/>
<protein>
    <recommendedName>
        <fullName evidence="3">beta-N-acetylhexosaminidase</fullName>
        <ecNumber evidence="3">3.2.1.52</ecNumber>
    </recommendedName>
    <alternativeName>
        <fullName evidence="6">Beta-N-acetylhexosaminidase</fullName>
    </alternativeName>
    <alternativeName>
        <fullName evidence="7">N-acetyl-beta-glucosaminidase</fullName>
    </alternativeName>
</protein>
<dbReference type="InterPro" id="IPR015883">
    <property type="entry name" value="Glyco_hydro_20_cat"/>
</dbReference>
<dbReference type="PANTHER" id="PTHR22600">
    <property type="entry name" value="BETA-HEXOSAMINIDASE"/>
    <property type="match status" value="1"/>
</dbReference>
<dbReference type="Gene3D" id="3.20.20.80">
    <property type="entry name" value="Glycosidases"/>
    <property type="match status" value="1"/>
</dbReference>
<dbReference type="AlphaFoldDB" id="A0AAW4YR51"/>
<evidence type="ECO:0000256" key="5">
    <source>
        <dbReference type="ARBA" id="ARBA00023295"/>
    </source>
</evidence>
<dbReference type="Proteomes" id="UP001320154">
    <property type="component" value="Unassembled WGS sequence"/>
</dbReference>
<evidence type="ECO:0000313" key="12">
    <source>
        <dbReference type="EMBL" id="MCE8050441.1"/>
    </source>
</evidence>
<reference evidence="12" key="1">
    <citation type="submission" date="2020-05" db="EMBL/GenBank/DDBJ databases">
        <authorList>
            <person name="Wang L."/>
            <person name="Shao Z."/>
        </authorList>
    </citation>
    <scope>NUCLEOTIDE SEQUENCE</scope>
    <source>
        <strain evidence="11">MCCC 1A05748</strain>
        <strain evidence="12">MCCC 1A05776</strain>
    </source>
</reference>
<comment type="similarity">
    <text evidence="2">Belongs to the glycosyl hydrolase 20 family.</text>
</comment>
<evidence type="ECO:0000256" key="2">
    <source>
        <dbReference type="ARBA" id="ARBA00006285"/>
    </source>
</evidence>
<feature type="active site" description="Proton donor" evidence="8">
    <location>
        <position position="427"/>
    </location>
</feature>
<dbReference type="EC" id="3.2.1.52" evidence="3"/>
<evidence type="ECO:0000256" key="3">
    <source>
        <dbReference type="ARBA" id="ARBA00012663"/>
    </source>
</evidence>
<dbReference type="RefSeq" id="WP_086511256.1">
    <property type="nucleotide sequence ID" value="NZ_JAAQTN010000010.1"/>
</dbReference>
<evidence type="ECO:0000313" key="14">
    <source>
        <dbReference type="Proteomes" id="UP001320178"/>
    </source>
</evidence>
<keyword evidence="5" id="KW-0326">Glycosidase</keyword>
<dbReference type="EMBL" id="JABFTQ010000007">
    <property type="protein sequence ID" value="MCE8047448.1"/>
    <property type="molecule type" value="Genomic_DNA"/>
</dbReference>
<comment type="catalytic activity">
    <reaction evidence="1">
        <text>Hydrolysis of terminal non-reducing N-acetyl-D-hexosamine residues in N-acetyl-beta-D-hexosaminides.</text>
        <dbReference type="EC" id="3.2.1.52"/>
    </reaction>
</comment>
<evidence type="ECO:0000256" key="1">
    <source>
        <dbReference type="ARBA" id="ARBA00001231"/>
    </source>
</evidence>
<evidence type="ECO:0000256" key="6">
    <source>
        <dbReference type="ARBA" id="ARBA00030512"/>
    </source>
</evidence>
<dbReference type="InterPro" id="IPR015882">
    <property type="entry name" value="HEX_bac_N"/>
</dbReference>
<dbReference type="Pfam" id="PF02838">
    <property type="entry name" value="Glyco_hydro_20b"/>
    <property type="match status" value="1"/>
</dbReference>
<evidence type="ECO:0000259" key="10">
    <source>
        <dbReference type="Pfam" id="PF02838"/>
    </source>
</evidence>
<organism evidence="12 14">
    <name type="scientific">Billgrantia desiderata</name>
    <dbReference type="NCBI Taxonomy" id="52021"/>
    <lineage>
        <taxon>Bacteria</taxon>
        <taxon>Pseudomonadati</taxon>
        <taxon>Pseudomonadota</taxon>
        <taxon>Gammaproteobacteria</taxon>
        <taxon>Oceanospirillales</taxon>
        <taxon>Halomonadaceae</taxon>
        <taxon>Billgrantia</taxon>
    </lineage>
</organism>
<keyword evidence="4" id="KW-0378">Hydrolase</keyword>
<dbReference type="SUPFAM" id="SSF51445">
    <property type="entry name" value="(Trans)glycosidases"/>
    <property type="match status" value="1"/>
</dbReference>
<comment type="caution">
    <text evidence="12">The sequence shown here is derived from an EMBL/GenBank/DDBJ whole genome shotgun (WGS) entry which is preliminary data.</text>
</comment>
<dbReference type="Gene3D" id="3.30.379.10">
    <property type="entry name" value="Chitobiase/beta-hexosaminidase domain 2-like"/>
    <property type="match status" value="1"/>
</dbReference>
<dbReference type="InterPro" id="IPR025705">
    <property type="entry name" value="Beta_hexosaminidase_sua/sub"/>
</dbReference>
<dbReference type="GO" id="GO:0004563">
    <property type="term" value="F:beta-N-acetylhexosaminidase activity"/>
    <property type="evidence" value="ECO:0007669"/>
    <property type="project" value="UniProtKB-EC"/>
</dbReference>
<sequence>MLTLHCTPEANEGHLRLRLENHHVDALSGNWRLHLNLVRGVRRVVEGPVRHLKQTGSHCLLEMAQPLAPGETLHCVLELEVAVARVSKLPLAAYAISPDRLDPLPIMVRWPGAEVGSPAGRTGGVPGLIPWPHYVEWLPGHLALSDVIAIDCGPLQARAAAEWLRQGLVEHCRSDVSLGAPAPLCFRLRETLEPEAYELSVTPEGARLEAGDEVGFLHAAATLMQLLPAHPVNDRDAAWCLPSVRISDSPRFGYRGLMLDCARHFHPVQRILRLLDLMARLKLNVFHWHLTDDEGWRLEIRAFPQLTEIGAWRGHGERLEPQYLTGPERSGGYYSQDDVRRVVAHAQRLGIVIVPEIDMPAHSRAAILALPELLRDPEDRSVYLSDQRYSDNVLSPALEGTYTFVEGVLEEVCELFPGPWVHVGGDEVPRGVWLGSPRCRALMEREGYTRAEELGSHFLRHVQRFLAARGKRMMGWEEVLHGPDLDPGLIAFAWTSQRVVPAMLSRDVQLVLQPSEFSYFDLAQSGDFQDPGLNWAGEVPLAQVHRYDPWADLPTEAAARQRLLGVQAALWTELIASRERMDYMLFPRLTAFAEVAWHAGGQPDFEDYQARLAAYLPHLDRLGVNYRRP</sequence>
<evidence type="ECO:0000256" key="4">
    <source>
        <dbReference type="ARBA" id="ARBA00022801"/>
    </source>
</evidence>
<dbReference type="EMBL" id="JABFTS010000001">
    <property type="protein sequence ID" value="MCE8050441.1"/>
    <property type="molecule type" value="Genomic_DNA"/>
</dbReference>
<dbReference type="InterPro" id="IPR029018">
    <property type="entry name" value="Hex-like_dom2"/>
</dbReference>
<accession>A0AAW4YR51</accession>
<name>A0AAW4YR51_9GAMM</name>
<evidence type="ECO:0000313" key="11">
    <source>
        <dbReference type="EMBL" id="MCE8047448.1"/>
    </source>
</evidence>
<gene>
    <name evidence="11" type="ORF">HOP60_11990</name>
    <name evidence="12" type="ORF">HOP61_03925</name>
</gene>